<gene>
    <name evidence="2" type="ORF">C7S16_4153</name>
</gene>
<protein>
    <submittedName>
        <fullName evidence="2">Uncharacterized protein</fullName>
    </submittedName>
</protein>
<evidence type="ECO:0000256" key="1">
    <source>
        <dbReference type="SAM" id="MobiDB-lite"/>
    </source>
</evidence>
<dbReference type="EMBL" id="QXCT01000001">
    <property type="protein sequence ID" value="MDW9252538.1"/>
    <property type="molecule type" value="Genomic_DNA"/>
</dbReference>
<dbReference type="Proteomes" id="UP001272137">
    <property type="component" value="Unassembled WGS sequence"/>
</dbReference>
<proteinExistence type="predicted"/>
<organism evidence="2 3">
    <name type="scientific">Burkholderia thailandensis</name>
    <dbReference type="NCBI Taxonomy" id="57975"/>
    <lineage>
        <taxon>Bacteria</taxon>
        <taxon>Pseudomonadati</taxon>
        <taxon>Pseudomonadota</taxon>
        <taxon>Betaproteobacteria</taxon>
        <taxon>Burkholderiales</taxon>
        <taxon>Burkholderiaceae</taxon>
        <taxon>Burkholderia</taxon>
        <taxon>pseudomallei group</taxon>
    </lineage>
</organism>
<feature type="region of interest" description="Disordered" evidence="1">
    <location>
        <begin position="30"/>
        <end position="52"/>
    </location>
</feature>
<accession>A0AAW9CTV0</accession>
<evidence type="ECO:0000313" key="2">
    <source>
        <dbReference type="EMBL" id="MDW9252538.1"/>
    </source>
</evidence>
<evidence type="ECO:0000313" key="3">
    <source>
        <dbReference type="Proteomes" id="UP001272137"/>
    </source>
</evidence>
<name>A0AAW9CTV0_BURTH</name>
<dbReference type="AlphaFoldDB" id="A0AAW9CTV0"/>
<sequence length="52" mass="5730">MIGAAARTGGAPPFAAFVSARRARHPFRHVRRDSRDAPQAYSHHHATLRPIS</sequence>
<comment type="caution">
    <text evidence="2">The sequence shown here is derived from an EMBL/GenBank/DDBJ whole genome shotgun (WGS) entry which is preliminary data.</text>
</comment>
<feature type="compositionally biased region" description="Basic residues" evidence="1">
    <location>
        <begin position="42"/>
        <end position="52"/>
    </location>
</feature>
<reference evidence="2" key="1">
    <citation type="submission" date="2018-08" db="EMBL/GenBank/DDBJ databases">
        <title>Identification of Burkholderia cepacia strains that express a Burkholderia pseudomallei-like capsular polysaccharide.</title>
        <authorList>
            <person name="Burtnick M.N."/>
            <person name="Vongsouvath M."/>
            <person name="Newton P."/>
            <person name="Wuthiekanun V."/>
            <person name="Limmathurotsakul D."/>
            <person name="Brett P.J."/>
            <person name="Chantratita N."/>
            <person name="Dance D.A."/>
        </authorList>
    </citation>
    <scope>NUCLEOTIDE SEQUENCE</scope>
    <source>
        <strain evidence="2">SBXCC001</strain>
    </source>
</reference>